<feature type="domain" description="RNase H type-1" evidence="1">
    <location>
        <begin position="1085"/>
        <end position="1215"/>
    </location>
</feature>
<dbReference type="SUPFAM" id="SSF56219">
    <property type="entry name" value="DNase I-like"/>
    <property type="match status" value="1"/>
</dbReference>
<reference evidence="2" key="1">
    <citation type="journal article" date="2016" name="Nat. Genet.">
        <title>The genome sequences of Arachis duranensis and Arachis ipaensis, the diploid ancestors of cultivated peanut.</title>
        <authorList>
            <person name="Bertioli D.J."/>
            <person name="Cannon S.B."/>
            <person name="Froenicke L."/>
            <person name="Huang G."/>
            <person name="Farmer A.D."/>
            <person name="Cannon E.K."/>
            <person name="Liu X."/>
            <person name="Gao D."/>
            <person name="Clevenger J."/>
            <person name="Dash S."/>
            <person name="Ren L."/>
            <person name="Moretzsohn M.C."/>
            <person name="Shirasawa K."/>
            <person name="Huang W."/>
            <person name="Vidigal B."/>
            <person name="Abernathy B."/>
            <person name="Chu Y."/>
            <person name="Niederhuth C.E."/>
            <person name="Umale P."/>
            <person name="Araujo A.C."/>
            <person name="Kozik A."/>
            <person name="Kim K.D."/>
            <person name="Burow M.D."/>
            <person name="Varshney R.K."/>
            <person name="Wang X."/>
            <person name="Zhang X."/>
            <person name="Barkley N."/>
            <person name="Guimaraes P.M."/>
            <person name="Isobe S."/>
            <person name="Guo B."/>
            <person name="Liao B."/>
            <person name="Stalker H.T."/>
            <person name="Schmitz R.J."/>
            <person name="Scheffler B.E."/>
            <person name="Leal-Bertioli S.C."/>
            <person name="Xun X."/>
            <person name="Jackson S.A."/>
            <person name="Michelmore R."/>
            <person name="Ozias-Akins P."/>
        </authorList>
    </citation>
    <scope>NUCLEOTIDE SEQUENCE [LARGE SCALE GENOMIC DNA]</scope>
    <source>
        <strain evidence="2">cv. V14167</strain>
    </source>
</reference>
<evidence type="ECO:0000259" key="1">
    <source>
        <dbReference type="PROSITE" id="PS50879"/>
    </source>
</evidence>
<sequence>MNIFSWNTRGIANRDTVRTLKELKRLYKPDVIILLEPRCSGTNAEEVIQSIGSQFSCVEEAVGFSGGVWVLWDDASLMISIIKKQAQFIHMRVKITNNPSWYITAVYASPQERLRRQLWEDIRDIATERKGGSIGNMNACRKFQRWMCDCNLIDLGYVGSKFTWKGAEREGMERILKRLDRAVANKEWKMMFPDARVETLPRCSSDLYPLLIKTIPARMDIGEKPFRYEIMWETHSEYKEVINDTWKLGEGLPQKLNLLTNGLKTWNKEVFRDVFRRKERALRRLNGIQKSPDYGSNQFLYRLEKELTEELEGILKQEELLWLQKSRQLWITEGDRNTRFYHTKTLIRRRKNRIVKLRNSDGEWCEDIECLKGLAIKHFDDLYTEDQQQSFQLNTVLTYPPMESEHLAIMEAKLKHDEIKEALFGIGSLKAPGEDGYPTHFFKENWSLVQEAFCSYIRYLWLNPEAIAEDFIRRSLEEFGIPHHLRRIVMSCVESVSYKLLWNGCKLEKFLPTRGIRQGDPISPYLFVIAMDKLSQLIEEKVNEGRWKPMTARRQGPAISHLLFADDLLLFVEASTNQTNVVKGVLEEFKLASGFQVNISKTSIFFSKNVTGQTKEEIKNQSGFIEADCLGRYLGAMLTNARKGKEKFKNLIDKVAGKLKGWKSSCLSFAGRVTLAKSVISPSMNFDMMHMKIPKGICYEIEKMQRKFVWRGDMENRKFHAVNWNTLCQPKYLGGLGFKKLETMNVAFLLKILWKIHTDKEAFLWVQTLVNKYGRDKILLHDMKVCVTDSPLWKELTKLQGLFYQNISRSIGDGKEANMWRDRWVKNEPPLLLNSKKLIDNTNINMTVSEAVIHGQWNFEFLQQFLHEKTLCKIRALPPAEPELGSDGLRWNPASDGNFSISSTYRILENHGEETDQIWRIIWKWRGPERIKCFIWLVVRERIMTSHRRARIFGMNSSCHRCTGVEENTIHMLRDCPVASRVWVKLIHHEHIHDFFRAPFNAWIRWNLAMDLGTTKQGNWNTQFLVTCWWLWKWRNQEIFNPPFQRPMQPLPFILKQVKLIQEAFKKEGQRKNKIETNICWECPPEDWMKVNTDGAAKGNPGMAGCGGLIRNYQGRWIAGFVANIGYCTAYYAELWGVYYGLKTAWELGMRKIILEVDSKAVVDVIKGATNFNKHPEAIVRKIVKILQRKWQTKLVHSYREGNRGADCMANESLFTEPGYHFIDQPSTKLRSILADNCRGATLPRLISVL</sequence>
<evidence type="ECO:0000313" key="3">
    <source>
        <dbReference type="RefSeq" id="XP_015936169.1"/>
    </source>
</evidence>
<dbReference type="OrthoDB" id="1436580at2759"/>
<dbReference type="InterPro" id="IPR012337">
    <property type="entry name" value="RNaseH-like_sf"/>
</dbReference>
<dbReference type="Gene3D" id="3.30.420.10">
    <property type="entry name" value="Ribonuclease H-like superfamily/Ribonuclease H"/>
    <property type="match status" value="1"/>
</dbReference>
<dbReference type="GO" id="GO:0003676">
    <property type="term" value="F:nucleic acid binding"/>
    <property type="evidence" value="ECO:0007669"/>
    <property type="project" value="InterPro"/>
</dbReference>
<dbReference type="CDD" id="cd06222">
    <property type="entry name" value="RNase_H_like"/>
    <property type="match status" value="1"/>
</dbReference>
<dbReference type="PROSITE" id="PS50879">
    <property type="entry name" value="RNASE_H_1"/>
    <property type="match status" value="1"/>
</dbReference>
<keyword evidence="2" id="KW-1185">Reference proteome</keyword>
<name>A0A6P4B9V8_ARADU</name>
<dbReference type="PANTHER" id="PTHR33116:SF75">
    <property type="entry name" value="RIBONUCLEASE H PROTEIN"/>
    <property type="match status" value="1"/>
</dbReference>
<gene>
    <name evidence="3" type="primary">LOC107462117</name>
</gene>
<dbReference type="InterPro" id="IPR036397">
    <property type="entry name" value="RNaseH_sf"/>
</dbReference>
<dbReference type="RefSeq" id="XP_015936169.1">
    <property type="nucleotide sequence ID" value="XM_016080683.1"/>
</dbReference>
<dbReference type="InterPro" id="IPR044730">
    <property type="entry name" value="RNase_H-like_dom_plant"/>
</dbReference>
<dbReference type="Pfam" id="PF13456">
    <property type="entry name" value="RVT_3"/>
    <property type="match status" value="1"/>
</dbReference>
<dbReference type="Pfam" id="PF00078">
    <property type="entry name" value="RVT_1"/>
    <property type="match status" value="1"/>
</dbReference>
<dbReference type="Pfam" id="PF13966">
    <property type="entry name" value="zf-RVT"/>
    <property type="match status" value="1"/>
</dbReference>
<proteinExistence type="predicted"/>
<dbReference type="GO" id="GO:0004523">
    <property type="term" value="F:RNA-DNA hybrid ribonuclease activity"/>
    <property type="evidence" value="ECO:0007669"/>
    <property type="project" value="InterPro"/>
</dbReference>
<accession>A0A6P4B9V8</accession>
<dbReference type="Proteomes" id="UP000515211">
    <property type="component" value="Chromosome 8"/>
</dbReference>
<dbReference type="GeneID" id="107462117"/>
<dbReference type="InterPro" id="IPR036691">
    <property type="entry name" value="Endo/exonu/phosph_ase_sf"/>
</dbReference>
<dbReference type="SUPFAM" id="SSF56672">
    <property type="entry name" value="DNA/RNA polymerases"/>
    <property type="match status" value="1"/>
</dbReference>
<dbReference type="SUPFAM" id="SSF53098">
    <property type="entry name" value="Ribonuclease H-like"/>
    <property type="match status" value="1"/>
</dbReference>
<dbReference type="Gene3D" id="3.60.10.10">
    <property type="entry name" value="Endonuclease/exonuclease/phosphatase"/>
    <property type="match status" value="1"/>
</dbReference>
<evidence type="ECO:0000313" key="2">
    <source>
        <dbReference type="Proteomes" id="UP000515211"/>
    </source>
</evidence>
<reference evidence="3" key="2">
    <citation type="submission" date="2025-08" db="UniProtKB">
        <authorList>
            <consortium name="RefSeq"/>
        </authorList>
    </citation>
    <scope>IDENTIFICATION</scope>
    <source>
        <tissue evidence="3">Whole plant</tissue>
    </source>
</reference>
<organism evidence="2 3">
    <name type="scientific">Arachis duranensis</name>
    <name type="common">Wild peanut</name>
    <dbReference type="NCBI Taxonomy" id="130453"/>
    <lineage>
        <taxon>Eukaryota</taxon>
        <taxon>Viridiplantae</taxon>
        <taxon>Streptophyta</taxon>
        <taxon>Embryophyta</taxon>
        <taxon>Tracheophyta</taxon>
        <taxon>Spermatophyta</taxon>
        <taxon>Magnoliopsida</taxon>
        <taxon>eudicotyledons</taxon>
        <taxon>Gunneridae</taxon>
        <taxon>Pentapetalae</taxon>
        <taxon>rosids</taxon>
        <taxon>fabids</taxon>
        <taxon>Fabales</taxon>
        <taxon>Fabaceae</taxon>
        <taxon>Papilionoideae</taxon>
        <taxon>50 kb inversion clade</taxon>
        <taxon>dalbergioids sensu lato</taxon>
        <taxon>Dalbergieae</taxon>
        <taxon>Pterocarpus clade</taxon>
        <taxon>Arachis</taxon>
    </lineage>
</organism>
<dbReference type="KEGG" id="adu:107462117"/>
<dbReference type="InterPro" id="IPR043502">
    <property type="entry name" value="DNA/RNA_pol_sf"/>
</dbReference>
<dbReference type="AlphaFoldDB" id="A0A6P4B9V8"/>
<dbReference type="InterPro" id="IPR026960">
    <property type="entry name" value="RVT-Znf"/>
</dbReference>
<protein>
    <submittedName>
        <fullName evidence="3">Uncharacterized protein LOC107462117</fullName>
    </submittedName>
</protein>
<dbReference type="PANTHER" id="PTHR33116">
    <property type="entry name" value="REVERSE TRANSCRIPTASE ZINC-BINDING DOMAIN-CONTAINING PROTEIN-RELATED-RELATED"/>
    <property type="match status" value="1"/>
</dbReference>
<dbReference type="InterPro" id="IPR000477">
    <property type="entry name" value="RT_dom"/>
</dbReference>
<dbReference type="InterPro" id="IPR002156">
    <property type="entry name" value="RNaseH_domain"/>
</dbReference>